<evidence type="ECO:0000259" key="3">
    <source>
        <dbReference type="Pfam" id="PF02441"/>
    </source>
</evidence>
<dbReference type="Proteomes" id="UP000007875">
    <property type="component" value="Unassembled WGS sequence"/>
</dbReference>
<dbReference type="HOGENOM" id="CLU_033319_3_1_1"/>
<dbReference type="GO" id="GO:0010181">
    <property type="term" value="F:FMN binding"/>
    <property type="evidence" value="ECO:0007669"/>
    <property type="project" value="TreeGrafter"/>
</dbReference>
<dbReference type="GO" id="GO:0015937">
    <property type="term" value="P:coenzyme A biosynthetic process"/>
    <property type="evidence" value="ECO:0007669"/>
    <property type="project" value="UniProtKB-KW"/>
</dbReference>
<dbReference type="AlphaFoldDB" id="H2Z3Z9"/>
<dbReference type="OMA" id="KGLACGD"/>
<reference evidence="4" key="3">
    <citation type="submission" date="2025-09" db="UniProtKB">
        <authorList>
            <consortium name="Ensembl"/>
        </authorList>
    </citation>
    <scope>IDENTIFICATION</scope>
</reference>
<evidence type="ECO:0000256" key="2">
    <source>
        <dbReference type="ARBA" id="ARBA00038350"/>
    </source>
</evidence>
<dbReference type="PANTHER" id="PTHR14359:SF6">
    <property type="entry name" value="PHOSPHOPANTOTHENOYLCYSTEINE DECARBOXYLASE"/>
    <property type="match status" value="1"/>
</dbReference>
<feature type="domain" description="Flavoprotein" evidence="3">
    <location>
        <begin position="3"/>
        <end position="171"/>
    </location>
</feature>
<reference evidence="4" key="2">
    <citation type="submission" date="2025-08" db="UniProtKB">
        <authorList>
            <consortium name="Ensembl"/>
        </authorList>
    </citation>
    <scope>IDENTIFICATION</scope>
</reference>
<proteinExistence type="inferred from homology"/>
<sequence>MVKILLGCTGSVACVKVGEVIEFLKRIKNSEIRVVVTKNAKHFYNFNTLSVKVYEDKDEWTWSKMGDKVLHIELRSWADVFVIAPLDANTLGKLSSGICDNLVTCIARAWKIGEPLIFCPAMNSFMWDHPCTKSSVDTLASWGYIQVPPIRKVLACGDEGIGAMAKPETIFQV</sequence>
<dbReference type="InParanoid" id="H2Z3Z9"/>
<dbReference type="InterPro" id="IPR003382">
    <property type="entry name" value="Flavoprotein"/>
</dbReference>
<dbReference type="FunCoup" id="H2Z3Z9">
    <property type="interactions" value="208"/>
</dbReference>
<protein>
    <recommendedName>
        <fullName evidence="3">Flavoprotein domain-containing protein</fullName>
    </recommendedName>
</protein>
<dbReference type="Pfam" id="PF02441">
    <property type="entry name" value="Flavoprotein"/>
    <property type="match status" value="1"/>
</dbReference>
<dbReference type="SUPFAM" id="SSF52507">
    <property type="entry name" value="Homo-oligomeric flavin-containing Cys decarboxylases, HFCD"/>
    <property type="match status" value="1"/>
</dbReference>
<dbReference type="GeneTree" id="ENSGT00440000038107"/>
<evidence type="ECO:0000313" key="5">
    <source>
        <dbReference type="Proteomes" id="UP000007875"/>
    </source>
</evidence>
<reference evidence="5" key="1">
    <citation type="submission" date="2003-08" db="EMBL/GenBank/DDBJ databases">
        <authorList>
            <person name="Birren B."/>
            <person name="Nusbaum C."/>
            <person name="Abebe A."/>
            <person name="Abouelleil A."/>
            <person name="Adekoya E."/>
            <person name="Ait-zahra M."/>
            <person name="Allen N."/>
            <person name="Allen T."/>
            <person name="An P."/>
            <person name="Anderson M."/>
            <person name="Anderson S."/>
            <person name="Arachchi H."/>
            <person name="Armbruster J."/>
            <person name="Bachantsang P."/>
            <person name="Baldwin J."/>
            <person name="Barry A."/>
            <person name="Bayul T."/>
            <person name="Blitshsteyn B."/>
            <person name="Bloom T."/>
            <person name="Blye J."/>
            <person name="Boguslavskiy L."/>
            <person name="Borowsky M."/>
            <person name="Boukhgalter B."/>
            <person name="Brunache A."/>
            <person name="Butler J."/>
            <person name="Calixte N."/>
            <person name="Calvo S."/>
            <person name="Camarata J."/>
            <person name="Campo K."/>
            <person name="Chang J."/>
            <person name="Cheshatsang Y."/>
            <person name="Citroen M."/>
            <person name="Collymore A."/>
            <person name="Considine T."/>
            <person name="Cook A."/>
            <person name="Cooke P."/>
            <person name="Corum B."/>
            <person name="Cuomo C."/>
            <person name="David R."/>
            <person name="Dawoe T."/>
            <person name="Degray S."/>
            <person name="Dodge S."/>
            <person name="Dooley K."/>
            <person name="Dorje P."/>
            <person name="Dorjee K."/>
            <person name="Dorris L."/>
            <person name="Duffey N."/>
            <person name="Dupes A."/>
            <person name="Elkins T."/>
            <person name="Engels R."/>
            <person name="Erickson J."/>
            <person name="Farina A."/>
            <person name="Faro S."/>
            <person name="Ferreira P."/>
            <person name="Fischer H."/>
            <person name="Fitzgerald M."/>
            <person name="Foley K."/>
            <person name="Gage D."/>
            <person name="Galagan J."/>
            <person name="Gearin G."/>
            <person name="Gnerre S."/>
            <person name="Gnirke A."/>
            <person name="Goyette A."/>
            <person name="Graham J."/>
            <person name="Grandbois E."/>
            <person name="Gyaltsen K."/>
            <person name="Hafez N."/>
            <person name="Hagopian D."/>
            <person name="Hagos B."/>
            <person name="Hall J."/>
            <person name="Hatcher B."/>
            <person name="Heller A."/>
            <person name="Higgins H."/>
            <person name="Honan T."/>
            <person name="Horn A."/>
            <person name="Houde N."/>
            <person name="Hughes L."/>
            <person name="Hulme W."/>
            <person name="Husby E."/>
            <person name="Iliev I."/>
            <person name="Jaffe D."/>
            <person name="Jones C."/>
            <person name="Kamal M."/>
            <person name="Kamat A."/>
            <person name="Kamvysselis M."/>
            <person name="Karlsson E."/>
            <person name="Kells C."/>
            <person name="Kieu A."/>
            <person name="Kisner P."/>
            <person name="Kodira C."/>
            <person name="Kulbokas E."/>
            <person name="Labutti K."/>
            <person name="Lama D."/>
            <person name="Landers T."/>
            <person name="Leger J."/>
            <person name="Levine S."/>
            <person name="Lewis D."/>
            <person name="Lewis T."/>
            <person name="Lindblad-toh K."/>
            <person name="Liu X."/>
            <person name="Lokyitsang T."/>
            <person name="Lokyitsang Y."/>
            <person name="Lucien O."/>
            <person name="Lui A."/>
            <person name="Ma L.J."/>
            <person name="Mabbitt R."/>
            <person name="Macdonald J."/>
            <person name="Maclean C."/>
            <person name="Major J."/>
            <person name="Manning J."/>
            <person name="Marabella R."/>
            <person name="Maru K."/>
            <person name="Matthews C."/>
            <person name="Mauceli E."/>
            <person name="Mccarthy M."/>
            <person name="Mcdonough S."/>
            <person name="Mcghee T."/>
            <person name="Meldrim J."/>
            <person name="Meneus L."/>
            <person name="Mesirov J."/>
            <person name="Mihalev A."/>
            <person name="Mihova T."/>
            <person name="Mikkelsen T."/>
            <person name="Mlenga V."/>
            <person name="Moru K."/>
            <person name="Mozes J."/>
            <person name="Mulrain L."/>
            <person name="Munson G."/>
            <person name="Naylor J."/>
            <person name="Newes C."/>
            <person name="Nguyen C."/>
            <person name="Nguyen N."/>
            <person name="Nguyen T."/>
            <person name="Nicol R."/>
            <person name="Nielsen C."/>
            <person name="Nizzari M."/>
            <person name="Norbu C."/>
            <person name="Norbu N."/>
            <person name="O'donnell P."/>
            <person name="Okoawo O."/>
            <person name="O'leary S."/>
            <person name="Omotosho B."/>
            <person name="O'neill K."/>
            <person name="Osman S."/>
            <person name="Parker S."/>
            <person name="Perrin D."/>
            <person name="Phunkhang P."/>
            <person name="Piqani B."/>
            <person name="Purcell S."/>
            <person name="Rachupka T."/>
            <person name="Ramasamy U."/>
            <person name="Rameau R."/>
            <person name="Ray V."/>
            <person name="Raymond C."/>
            <person name="Retta R."/>
            <person name="Richardson S."/>
            <person name="Rise C."/>
            <person name="Rodriguez J."/>
            <person name="Rogers J."/>
            <person name="Rogov P."/>
            <person name="Rutman M."/>
            <person name="Schupbach R."/>
            <person name="Seaman C."/>
            <person name="Settipalli S."/>
            <person name="Sharpe T."/>
            <person name="Sheridan J."/>
            <person name="Sherpa N."/>
            <person name="Shi J."/>
            <person name="Smirnov S."/>
            <person name="Smith C."/>
            <person name="Sougnez C."/>
            <person name="Spencer B."/>
            <person name="Stalker J."/>
            <person name="Stange-thomann N."/>
            <person name="Stavropoulos S."/>
            <person name="Stetson K."/>
            <person name="Stone C."/>
            <person name="Stone S."/>
            <person name="Stubbs M."/>
            <person name="Talamas J."/>
            <person name="Tchuinga P."/>
            <person name="Tenzing P."/>
            <person name="Tesfaye S."/>
            <person name="Theodore J."/>
            <person name="Thoulutsang Y."/>
            <person name="Topham K."/>
            <person name="Towey S."/>
            <person name="Tsamla T."/>
            <person name="Tsomo N."/>
            <person name="Vallee D."/>
            <person name="Vassiliev H."/>
            <person name="Venkataraman V."/>
            <person name="Vinson J."/>
            <person name="Vo A."/>
            <person name="Wade C."/>
            <person name="Wang S."/>
            <person name="Wangchuk T."/>
            <person name="Wangdi T."/>
            <person name="Whittaker C."/>
            <person name="Wilkinson J."/>
            <person name="Wu Y."/>
            <person name="Wyman D."/>
            <person name="Yadav S."/>
            <person name="Yang S."/>
            <person name="Yang X."/>
            <person name="Yeager S."/>
            <person name="Yee E."/>
            <person name="Young G."/>
            <person name="Zainoun J."/>
            <person name="Zembeck L."/>
            <person name="Zimmer A."/>
            <person name="Zody M."/>
            <person name="Lander E."/>
        </authorList>
    </citation>
    <scope>NUCLEOTIDE SEQUENCE [LARGE SCALE GENOMIC DNA]</scope>
</reference>
<accession>H2Z3Z9</accession>
<dbReference type="GO" id="GO:0004633">
    <property type="term" value="F:phosphopantothenoylcysteine decarboxylase activity"/>
    <property type="evidence" value="ECO:0007669"/>
    <property type="project" value="TreeGrafter"/>
</dbReference>
<dbReference type="InterPro" id="IPR036551">
    <property type="entry name" value="Flavin_trans-like"/>
</dbReference>
<organism evidence="4 5">
    <name type="scientific">Ciona savignyi</name>
    <name type="common">Pacific transparent sea squirt</name>
    <dbReference type="NCBI Taxonomy" id="51511"/>
    <lineage>
        <taxon>Eukaryota</taxon>
        <taxon>Metazoa</taxon>
        <taxon>Chordata</taxon>
        <taxon>Tunicata</taxon>
        <taxon>Ascidiacea</taxon>
        <taxon>Phlebobranchia</taxon>
        <taxon>Cionidae</taxon>
        <taxon>Ciona</taxon>
    </lineage>
</organism>
<dbReference type="PANTHER" id="PTHR14359">
    <property type="entry name" value="HOMO-OLIGOMERIC FLAVIN CONTAINING CYS DECARBOXYLASE FAMILY"/>
    <property type="match status" value="1"/>
</dbReference>
<evidence type="ECO:0000256" key="1">
    <source>
        <dbReference type="ARBA" id="ARBA00022993"/>
    </source>
</evidence>
<evidence type="ECO:0000313" key="4">
    <source>
        <dbReference type="Ensembl" id="ENSCSAVP00000012311.1"/>
    </source>
</evidence>
<dbReference type="eggNOG" id="KOG0672">
    <property type="taxonomic scope" value="Eukaryota"/>
</dbReference>
<dbReference type="Gene3D" id="3.40.50.1950">
    <property type="entry name" value="Flavin prenyltransferase-like"/>
    <property type="match status" value="1"/>
</dbReference>
<keyword evidence="5" id="KW-1185">Reference proteome</keyword>
<dbReference type="GO" id="GO:0071513">
    <property type="term" value="C:phosphopantothenoylcysteine decarboxylase complex"/>
    <property type="evidence" value="ECO:0007669"/>
    <property type="project" value="TreeGrafter"/>
</dbReference>
<dbReference type="STRING" id="51511.ENSCSAVP00000012311"/>
<keyword evidence="1" id="KW-0173">Coenzyme A biosynthesis</keyword>
<dbReference type="Ensembl" id="ENSCSAVT00000012454.1">
    <property type="protein sequence ID" value="ENSCSAVP00000012311.1"/>
    <property type="gene ID" value="ENSCSAVG00000007243.1"/>
</dbReference>
<comment type="similarity">
    <text evidence="2">Belongs to the HFCD (homooligomeric flavin containing Cys decarboxylase) superfamily.</text>
</comment>
<name>H2Z3Z9_CIOSA</name>